<dbReference type="InterPro" id="IPR016035">
    <property type="entry name" value="Acyl_Trfase/lysoPLipase"/>
</dbReference>
<feature type="active site" description="Proton acceptor" evidence="2">
    <location>
        <position position="191"/>
    </location>
</feature>
<feature type="short sequence motif" description="GXSXG" evidence="2">
    <location>
        <begin position="46"/>
        <end position="50"/>
    </location>
</feature>
<dbReference type="Pfam" id="PF01734">
    <property type="entry name" value="Patatin"/>
    <property type="match status" value="1"/>
</dbReference>
<dbReference type="PANTHER" id="PTHR24138:SF10">
    <property type="entry name" value="PHOSPHOLIPASE A2"/>
    <property type="match status" value="1"/>
</dbReference>
<keyword evidence="2" id="KW-0378">Hydrolase</keyword>
<keyword evidence="5" id="KW-1185">Reference proteome</keyword>
<organism evidence="4 5">
    <name type="scientific">Spirulina subsalsa FACHB-351</name>
    <dbReference type="NCBI Taxonomy" id="234711"/>
    <lineage>
        <taxon>Bacteria</taxon>
        <taxon>Bacillati</taxon>
        <taxon>Cyanobacteriota</taxon>
        <taxon>Cyanophyceae</taxon>
        <taxon>Spirulinales</taxon>
        <taxon>Spirulinaceae</taxon>
        <taxon>Spirulina</taxon>
    </lineage>
</organism>
<dbReference type="InterPro" id="IPR047156">
    <property type="entry name" value="Teg/CotR/CapV-like"/>
</dbReference>
<feature type="domain" description="PNPLA" evidence="3">
    <location>
        <begin position="6"/>
        <end position="204"/>
    </location>
</feature>
<feature type="active site" description="Nucleophile" evidence="2">
    <location>
        <position position="48"/>
    </location>
</feature>
<gene>
    <name evidence="4" type="ORF">K4A83_01140</name>
</gene>
<sequence length="368" mass="40892">MTYRILSLDGGGIRGVLSAQLLVQVEKIVQREKGQKLHEYFDLITGTSSGSIVATGIAVGKTARQVVDLFRNDGKRIFPYSGAMGYLSPQRFSLIWEHGISAPKFSHSGFTAVLQEAFEEKTLMEQGEKPKLLVTSYDTMARQPIVFKSWRKDEWYSEIPLWKACLCSSSAPTLFPAYYLDYGGRKCSAIDGGVGATNPTTCAIAEALRFGVPVADLRVLSVGAGRASQGFSYTETRSWGLLQWAGHMLDLLLNAPLDVNEYIARQIIASIPDSQSHYLRLQPLLSTSEFLRLLDFDPIYKNLIQEKLKDHPLKITDSIDDASEINQSLLTVLADCYVKYGTLAVRDEDKDILSASVKERIDQFVQSS</sequence>
<evidence type="ECO:0000313" key="4">
    <source>
        <dbReference type="EMBL" id="MCW6034882.1"/>
    </source>
</evidence>
<dbReference type="CDD" id="cd07199">
    <property type="entry name" value="Pat17_PNPLA8_PNPLA9_like"/>
    <property type="match status" value="1"/>
</dbReference>
<keyword evidence="1 2" id="KW-0443">Lipid metabolism</keyword>
<protein>
    <submittedName>
        <fullName evidence="4">Patatin-like phospholipase family protein</fullName>
    </submittedName>
</protein>
<feature type="short sequence motif" description="GXGXXG" evidence="2">
    <location>
        <begin position="10"/>
        <end position="15"/>
    </location>
</feature>
<evidence type="ECO:0000256" key="1">
    <source>
        <dbReference type="ARBA" id="ARBA00023098"/>
    </source>
</evidence>
<dbReference type="InterPro" id="IPR002641">
    <property type="entry name" value="PNPLA_dom"/>
</dbReference>
<dbReference type="RefSeq" id="WP_265262537.1">
    <property type="nucleotide sequence ID" value="NZ_JAIHOM010000003.1"/>
</dbReference>
<proteinExistence type="predicted"/>
<dbReference type="PROSITE" id="PS51635">
    <property type="entry name" value="PNPLA"/>
    <property type="match status" value="1"/>
</dbReference>
<dbReference type="EMBL" id="JAIHOM010000003">
    <property type="protein sequence ID" value="MCW6034882.1"/>
    <property type="molecule type" value="Genomic_DNA"/>
</dbReference>
<feature type="short sequence motif" description="DGA/G" evidence="2">
    <location>
        <begin position="191"/>
        <end position="193"/>
    </location>
</feature>
<evidence type="ECO:0000259" key="3">
    <source>
        <dbReference type="PROSITE" id="PS51635"/>
    </source>
</evidence>
<name>A0ABT3L054_9CYAN</name>
<keyword evidence="2" id="KW-0442">Lipid degradation</keyword>
<evidence type="ECO:0000313" key="5">
    <source>
        <dbReference type="Proteomes" id="UP001526426"/>
    </source>
</evidence>
<dbReference type="PANTHER" id="PTHR24138">
    <property type="entry name" value="INTRACELLLAR PHOSPHOLIPASE A FAMILY"/>
    <property type="match status" value="1"/>
</dbReference>
<comment type="caution">
    <text evidence="4">The sequence shown here is derived from an EMBL/GenBank/DDBJ whole genome shotgun (WGS) entry which is preliminary data.</text>
</comment>
<dbReference type="Proteomes" id="UP001526426">
    <property type="component" value="Unassembled WGS sequence"/>
</dbReference>
<dbReference type="SUPFAM" id="SSF52151">
    <property type="entry name" value="FabD/lysophospholipase-like"/>
    <property type="match status" value="1"/>
</dbReference>
<reference evidence="4 5" key="1">
    <citation type="submission" date="2021-08" db="EMBL/GenBank/DDBJ databases">
        <title>Draft genome sequence of Spirulina subsalsa with high tolerance to salinity and hype-accumulation of phycocyanin.</title>
        <authorList>
            <person name="Pei H."/>
            <person name="Jiang L."/>
        </authorList>
    </citation>
    <scope>NUCLEOTIDE SEQUENCE [LARGE SCALE GENOMIC DNA]</scope>
    <source>
        <strain evidence="4 5">FACHB-351</strain>
    </source>
</reference>
<dbReference type="Gene3D" id="3.40.1090.10">
    <property type="entry name" value="Cytosolic phospholipase A2 catalytic domain"/>
    <property type="match status" value="1"/>
</dbReference>
<accession>A0ABT3L054</accession>
<evidence type="ECO:0000256" key="2">
    <source>
        <dbReference type="PROSITE-ProRule" id="PRU01161"/>
    </source>
</evidence>